<evidence type="ECO:0000256" key="11">
    <source>
        <dbReference type="ARBA" id="ARBA00023136"/>
    </source>
</evidence>
<evidence type="ECO:0000313" key="14">
    <source>
        <dbReference type="Proteomes" id="UP001162135"/>
    </source>
</evidence>
<comment type="function">
    <text evidence="1 12">Required for the export of heme to the periplasm for the biogenesis of c-type cytochromes.</text>
</comment>
<dbReference type="PANTHER" id="PTHR37531">
    <property type="entry name" value="HEME EXPORTER PROTEIN D"/>
    <property type="match status" value="1"/>
</dbReference>
<accession>A0ABT6I903</accession>
<keyword evidence="14" id="KW-1185">Reference proteome</keyword>
<dbReference type="InterPro" id="IPR052075">
    <property type="entry name" value="Heme_exporter_D"/>
</dbReference>
<feature type="transmembrane region" description="Helical" evidence="12">
    <location>
        <begin position="20"/>
        <end position="39"/>
    </location>
</feature>
<keyword evidence="9 12" id="KW-0201">Cytochrome c-type biogenesis</keyword>
<keyword evidence="11 12" id="KW-0472">Membrane</keyword>
<keyword evidence="10 12" id="KW-1133">Transmembrane helix</keyword>
<reference evidence="13" key="2">
    <citation type="submission" date="2017-11" db="EMBL/GenBank/DDBJ databases">
        <authorList>
            <person name="Das S.K."/>
        </authorList>
    </citation>
    <scope>NUCLEOTIDE SEQUENCE</scope>
    <source>
        <strain evidence="13">S4-41</strain>
    </source>
</reference>
<evidence type="ECO:0000256" key="4">
    <source>
        <dbReference type="ARBA" id="ARBA00016461"/>
    </source>
</evidence>
<sequence>MAFDSFAAFLTMGGYAKYVWPAWGLAVLIIVGFILWARFERRQLMQALTRRQRREARPS</sequence>
<keyword evidence="6 12" id="KW-1003">Cell membrane</keyword>
<evidence type="ECO:0000256" key="8">
    <source>
        <dbReference type="ARBA" id="ARBA00022692"/>
    </source>
</evidence>
<dbReference type="Proteomes" id="UP001162135">
    <property type="component" value="Unassembled WGS sequence"/>
</dbReference>
<keyword evidence="5 12" id="KW-0813">Transport</keyword>
<evidence type="ECO:0000256" key="9">
    <source>
        <dbReference type="ARBA" id="ARBA00022748"/>
    </source>
</evidence>
<dbReference type="RefSeq" id="WP_110714678.1">
    <property type="nucleotide sequence ID" value="NZ_PGFS01000001.1"/>
</dbReference>
<evidence type="ECO:0000256" key="7">
    <source>
        <dbReference type="ARBA" id="ARBA00022519"/>
    </source>
</evidence>
<dbReference type="NCBIfam" id="TIGR03141">
    <property type="entry name" value="cytochro_ccmD"/>
    <property type="match status" value="1"/>
</dbReference>
<dbReference type="Pfam" id="PF04995">
    <property type="entry name" value="CcmD"/>
    <property type="match status" value="1"/>
</dbReference>
<name>A0ABT6I903_9GAMM</name>
<keyword evidence="8 12" id="KW-0812">Transmembrane</keyword>
<dbReference type="EMBL" id="PGFS01000001">
    <property type="protein sequence ID" value="MDH4574141.1"/>
    <property type="molecule type" value="Genomic_DNA"/>
</dbReference>
<comment type="similarity">
    <text evidence="3 12">Belongs to the CcmD/CycX/HelD family.</text>
</comment>
<protein>
    <recommendedName>
        <fullName evidence="4 12">Heme exporter protein D</fullName>
    </recommendedName>
</protein>
<evidence type="ECO:0000256" key="5">
    <source>
        <dbReference type="ARBA" id="ARBA00022448"/>
    </source>
</evidence>
<evidence type="ECO:0000256" key="3">
    <source>
        <dbReference type="ARBA" id="ARBA00008741"/>
    </source>
</evidence>
<reference evidence="13" key="1">
    <citation type="journal article" date="2015" name="Antonie Van Leeuwenhoek">
        <title>Comparative 16S rRNA signatures and multilocus sequence analysis for the genus Salinicola and description of Salinicola acroporae sp. nov., isolated from coral Acropora digitifera.</title>
        <authorList>
            <person name="Lepcha R.T."/>
            <person name="Poddar A."/>
            <person name="Schumann P."/>
            <person name="Das S.K."/>
        </authorList>
    </citation>
    <scope>NUCLEOTIDE SEQUENCE</scope>
    <source>
        <strain evidence="13">S4-41</strain>
    </source>
</reference>
<evidence type="ECO:0000256" key="10">
    <source>
        <dbReference type="ARBA" id="ARBA00022989"/>
    </source>
</evidence>
<evidence type="ECO:0000256" key="12">
    <source>
        <dbReference type="RuleBase" id="RU363101"/>
    </source>
</evidence>
<evidence type="ECO:0000256" key="2">
    <source>
        <dbReference type="ARBA" id="ARBA00004377"/>
    </source>
</evidence>
<gene>
    <name evidence="13" type="primary">ccmD</name>
    <name evidence="13" type="ORF">CUR86_18095</name>
</gene>
<evidence type="ECO:0000256" key="6">
    <source>
        <dbReference type="ARBA" id="ARBA00022475"/>
    </source>
</evidence>
<organism evidence="13 14">
    <name type="scientific">Salinicola acroporae</name>
    <dbReference type="NCBI Taxonomy" id="1541440"/>
    <lineage>
        <taxon>Bacteria</taxon>
        <taxon>Pseudomonadati</taxon>
        <taxon>Pseudomonadota</taxon>
        <taxon>Gammaproteobacteria</taxon>
        <taxon>Oceanospirillales</taxon>
        <taxon>Halomonadaceae</taxon>
        <taxon>Salinicola</taxon>
    </lineage>
</organism>
<keyword evidence="7 12" id="KW-0997">Cell inner membrane</keyword>
<comment type="subcellular location">
    <subcellularLocation>
        <location evidence="2 12">Cell inner membrane</location>
        <topology evidence="2 12">Single-pass membrane protein</topology>
    </subcellularLocation>
</comment>
<proteinExistence type="inferred from homology"/>
<evidence type="ECO:0000313" key="13">
    <source>
        <dbReference type="EMBL" id="MDH4574141.1"/>
    </source>
</evidence>
<dbReference type="PANTHER" id="PTHR37531:SF1">
    <property type="entry name" value="HEME EXPORTER PROTEIN D"/>
    <property type="match status" value="1"/>
</dbReference>
<evidence type="ECO:0000256" key="1">
    <source>
        <dbReference type="ARBA" id="ARBA00002442"/>
    </source>
</evidence>
<dbReference type="InterPro" id="IPR007078">
    <property type="entry name" value="Haem_export_protD_CcmD"/>
</dbReference>
<comment type="caution">
    <text evidence="13">The sequence shown here is derived from an EMBL/GenBank/DDBJ whole genome shotgun (WGS) entry which is preliminary data.</text>
</comment>